<keyword evidence="2" id="KW-1185">Reference proteome</keyword>
<dbReference type="AlphaFoldDB" id="A0A429Y3X7"/>
<dbReference type="EMBL" id="QYTV02000002">
    <property type="protein sequence ID" value="RST76098.1"/>
    <property type="molecule type" value="Genomic_DNA"/>
</dbReference>
<sequence>MSKKMLVALFWLGVVGVVFISLSRPGPSLEEKICARLTAQYGDCQNIIFFDGHSNLVFAESDLGIMPVLMDKELTEIVKVIHPLDFQEYKEHNRPIAWQADNNLQKDLSMISGFADNTAKTIIINSEGGVQPNKFFIRDNLWFWYVTFKNKVILPADVTAYDEKGDIVYSGDEEE</sequence>
<comment type="caution">
    <text evidence="1">The sequence shown here is derived from an EMBL/GenBank/DDBJ whole genome shotgun (WGS) entry which is preliminary data.</text>
</comment>
<protein>
    <submittedName>
        <fullName evidence="1">Uncharacterized protein</fullName>
    </submittedName>
</protein>
<proteinExistence type="predicted"/>
<evidence type="ECO:0000313" key="2">
    <source>
        <dbReference type="Proteomes" id="UP000287156"/>
    </source>
</evidence>
<gene>
    <name evidence="1" type="ORF">D4T97_004725</name>
</gene>
<dbReference type="RefSeq" id="WP_126048256.1">
    <property type="nucleotide sequence ID" value="NZ_QYTV02000002.1"/>
</dbReference>
<name>A0A429Y3X7_9BACI</name>
<organism evidence="1 2">
    <name type="scientific">Siminovitchia acidinfaciens</name>
    <dbReference type="NCBI Taxonomy" id="2321395"/>
    <lineage>
        <taxon>Bacteria</taxon>
        <taxon>Bacillati</taxon>
        <taxon>Bacillota</taxon>
        <taxon>Bacilli</taxon>
        <taxon>Bacillales</taxon>
        <taxon>Bacillaceae</taxon>
        <taxon>Siminovitchia</taxon>
    </lineage>
</organism>
<reference evidence="1" key="1">
    <citation type="submission" date="2018-12" db="EMBL/GenBank/DDBJ databases">
        <authorList>
            <person name="Sun L."/>
            <person name="Chen Z."/>
        </authorList>
    </citation>
    <scope>NUCLEOTIDE SEQUENCE [LARGE SCALE GENOMIC DNA]</scope>
    <source>
        <strain evidence="1">3-2-2</strain>
    </source>
</reference>
<dbReference type="Proteomes" id="UP000287156">
    <property type="component" value="Unassembled WGS sequence"/>
</dbReference>
<accession>A0A429Y3X7</accession>
<evidence type="ECO:0000313" key="1">
    <source>
        <dbReference type="EMBL" id="RST76098.1"/>
    </source>
</evidence>
<dbReference type="OrthoDB" id="2843110at2"/>